<comment type="caution">
    <text evidence="1">The sequence shown here is derived from an EMBL/GenBank/DDBJ whole genome shotgun (WGS) entry which is preliminary data.</text>
</comment>
<keyword evidence="2" id="KW-1185">Reference proteome</keyword>
<accession>A0ACC2BZD7</accession>
<sequence>MEKLIFFQFSGDLSLLDESSMPKDLGSRSLSSHRSQGSRYKPYSSCSRGGSEGSSSKEGEEVESKKEWEDATCPICMEHPHNAVLLLCTSHDKGCRPYMCDTSYRHSNCLDQYKKAHVTEKEQAQAADGAFAESLSTGASSSMTRSRANALHSNVSEGDRVDLLLGLQTGSGRSGSIREHVSEHVLGRESGLFSESLSGRAGDLNGVDSPRYEERGALSIPGEGRVQDKEGLLLVCPLCRGKVKGWRVIDRARHHLNCKIRNCAQETCVFSGTYGELRKHARLVHPLARPSDVDPVRQRDWRRLERQRDIGDVLSTIRSAMPGATVFGDYVIDEDGEDPEDEVDESDFPGDEGNWWTVFLLFQVFGPAASAAGGRSFSARMRRFPRRHHFSEHSLAVRQALWGENFQLNRTSEGNRDSANNANAEGSTSSTGRRRRTRQ</sequence>
<protein>
    <submittedName>
        <fullName evidence="1">Uncharacterized protein</fullName>
    </submittedName>
</protein>
<reference evidence="2" key="1">
    <citation type="journal article" date="2024" name="Proc. Natl. Acad. Sci. U.S.A.">
        <title>Extraordinary preservation of gene collinearity over three hundred million years revealed in homosporous lycophytes.</title>
        <authorList>
            <person name="Li C."/>
            <person name="Wickell D."/>
            <person name="Kuo L.Y."/>
            <person name="Chen X."/>
            <person name="Nie B."/>
            <person name="Liao X."/>
            <person name="Peng D."/>
            <person name="Ji J."/>
            <person name="Jenkins J."/>
            <person name="Williams M."/>
            <person name="Shu S."/>
            <person name="Plott C."/>
            <person name="Barry K."/>
            <person name="Rajasekar S."/>
            <person name="Grimwood J."/>
            <person name="Han X."/>
            <person name="Sun S."/>
            <person name="Hou Z."/>
            <person name="He W."/>
            <person name="Dai G."/>
            <person name="Sun C."/>
            <person name="Schmutz J."/>
            <person name="Leebens-Mack J.H."/>
            <person name="Li F.W."/>
            <person name="Wang L."/>
        </authorList>
    </citation>
    <scope>NUCLEOTIDE SEQUENCE [LARGE SCALE GENOMIC DNA]</scope>
    <source>
        <strain evidence="2">cv. PW_Plant_1</strain>
    </source>
</reference>
<name>A0ACC2BZD7_DIPCM</name>
<proteinExistence type="predicted"/>
<dbReference type="Proteomes" id="UP001162992">
    <property type="component" value="Chromosome 12"/>
</dbReference>
<evidence type="ECO:0000313" key="2">
    <source>
        <dbReference type="Proteomes" id="UP001162992"/>
    </source>
</evidence>
<organism evidence="1 2">
    <name type="scientific">Diphasiastrum complanatum</name>
    <name type="common">Issler's clubmoss</name>
    <name type="synonym">Lycopodium complanatum</name>
    <dbReference type="NCBI Taxonomy" id="34168"/>
    <lineage>
        <taxon>Eukaryota</taxon>
        <taxon>Viridiplantae</taxon>
        <taxon>Streptophyta</taxon>
        <taxon>Embryophyta</taxon>
        <taxon>Tracheophyta</taxon>
        <taxon>Lycopodiopsida</taxon>
        <taxon>Lycopodiales</taxon>
        <taxon>Lycopodiaceae</taxon>
        <taxon>Lycopodioideae</taxon>
        <taxon>Diphasiastrum</taxon>
    </lineage>
</organism>
<evidence type="ECO:0000313" key="1">
    <source>
        <dbReference type="EMBL" id="KAJ7535153.1"/>
    </source>
</evidence>
<gene>
    <name evidence="1" type="ORF">O6H91_12G021100</name>
</gene>
<dbReference type="EMBL" id="CM055103">
    <property type="protein sequence ID" value="KAJ7535153.1"/>
    <property type="molecule type" value="Genomic_DNA"/>
</dbReference>